<evidence type="ECO:0000259" key="2">
    <source>
        <dbReference type="Pfam" id="PF11223"/>
    </source>
</evidence>
<feature type="compositionally biased region" description="Basic and acidic residues" evidence="1">
    <location>
        <begin position="553"/>
        <end position="563"/>
    </location>
</feature>
<dbReference type="Pfam" id="PF11223">
    <property type="entry name" value="DUF3020"/>
    <property type="match status" value="1"/>
</dbReference>
<dbReference type="Proteomes" id="UP001145021">
    <property type="component" value="Unassembled WGS sequence"/>
</dbReference>
<feature type="region of interest" description="Disordered" evidence="1">
    <location>
        <begin position="41"/>
        <end position="87"/>
    </location>
</feature>
<reference evidence="3" key="1">
    <citation type="submission" date="2022-07" db="EMBL/GenBank/DDBJ databases">
        <title>Phylogenomic reconstructions and comparative analyses of Kickxellomycotina fungi.</title>
        <authorList>
            <person name="Reynolds N.K."/>
            <person name="Stajich J.E."/>
            <person name="Barry K."/>
            <person name="Grigoriev I.V."/>
            <person name="Crous P."/>
            <person name="Smith M.E."/>
        </authorList>
    </citation>
    <scope>NUCLEOTIDE SEQUENCE</scope>
    <source>
        <strain evidence="3">NBRC 105413</strain>
    </source>
</reference>
<sequence length="590" mass="62438">MNQNAFASFFSPEAGAYSQLPDPLVANGYMDARAGLMAKDESLHTSTLSHDSHDSDSSPSTPSKSKRSDQHRTPKSKAEVSERMRRWRSENAEKNRLNDLRCRVYRQARIRFGKDPTPEREAWIQSEIFRRLERRRLREAMKGNGSVPAPTAMTSPTSMAMSIGGHPAGGPITRSRSTVHPFPIHMSSQTGVPDHAMNFPATPYAMMAGAGMYDSSQQQYGHGAANAPAFTGSSAYSFKFISPLYPGRILPHQASGPLGSAHPGSHATNSVDAATAAAVAAVADFSNSFQLPQSSGQAMYSYYQDSAPTWETSVSSAEISTNNGQSNSSPATPAETIAPAPSQYTLHAVDSSMYSIVSSDAQTPAATAGANAPANVSAISSLSMVNPISNSSLSRTLADSEPAAADRGIASNGNVDVASNGNESYSAASDLTAVAAAAAAVSAQQPSPANYLYGYAGQATSPSLNDVASNLFSLRQISQNTNASVDGSCDSAVDVKSQQVSVAGTCEDQISGNIMESAELPRTADSAAVGFLQEHRVQRNADDGDEIANMDQQVDRESKERQSMDNSSHQNQSLVQVPFNLNVVSDNIQF</sequence>
<keyword evidence="4" id="KW-1185">Reference proteome</keyword>
<dbReference type="EMBL" id="JANBOH010000366">
    <property type="protein sequence ID" value="KAJ1642623.1"/>
    <property type="molecule type" value="Genomic_DNA"/>
</dbReference>
<organism evidence="3 4">
    <name type="scientific">Coemansia asiatica</name>
    <dbReference type="NCBI Taxonomy" id="1052880"/>
    <lineage>
        <taxon>Eukaryota</taxon>
        <taxon>Fungi</taxon>
        <taxon>Fungi incertae sedis</taxon>
        <taxon>Zoopagomycota</taxon>
        <taxon>Kickxellomycotina</taxon>
        <taxon>Kickxellomycetes</taxon>
        <taxon>Kickxellales</taxon>
        <taxon>Kickxellaceae</taxon>
        <taxon>Coemansia</taxon>
    </lineage>
</organism>
<evidence type="ECO:0000313" key="4">
    <source>
        <dbReference type="Proteomes" id="UP001145021"/>
    </source>
</evidence>
<evidence type="ECO:0000256" key="1">
    <source>
        <dbReference type="SAM" id="MobiDB-lite"/>
    </source>
</evidence>
<evidence type="ECO:0000313" key="3">
    <source>
        <dbReference type="EMBL" id="KAJ1642623.1"/>
    </source>
</evidence>
<feature type="compositionally biased region" description="Low complexity" evidence="1">
    <location>
        <begin position="328"/>
        <end position="337"/>
    </location>
</feature>
<feature type="domain" description="DUF3020" evidence="2">
    <location>
        <begin position="82"/>
        <end position="127"/>
    </location>
</feature>
<protein>
    <recommendedName>
        <fullName evidence="2">DUF3020 domain-containing protein</fullName>
    </recommendedName>
</protein>
<gene>
    <name evidence="3" type="ORF">LPJ64_005543</name>
</gene>
<feature type="compositionally biased region" description="Polar residues" evidence="1">
    <location>
        <begin position="315"/>
        <end position="327"/>
    </location>
</feature>
<dbReference type="AlphaFoldDB" id="A0A9W8CHZ7"/>
<feature type="region of interest" description="Disordered" evidence="1">
    <location>
        <begin position="553"/>
        <end position="573"/>
    </location>
</feature>
<feature type="region of interest" description="Disordered" evidence="1">
    <location>
        <begin position="315"/>
        <end position="337"/>
    </location>
</feature>
<proteinExistence type="predicted"/>
<accession>A0A9W8CHZ7</accession>
<dbReference type="InterPro" id="IPR021386">
    <property type="entry name" value="SPP41_DUF3020"/>
</dbReference>
<name>A0A9W8CHZ7_9FUNG</name>
<comment type="caution">
    <text evidence="3">The sequence shown here is derived from an EMBL/GenBank/DDBJ whole genome shotgun (WGS) entry which is preliminary data.</text>
</comment>
<feature type="compositionally biased region" description="Polar residues" evidence="1">
    <location>
        <begin position="564"/>
        <end position="573"/>
    </location>
</feature>
<feature type="compositionally biased region" description="Basic and acidic residues" evidence="1">
    <location>
        <begin position="66"/>
        <end position="87"/>
    </location>
</feature>